<accession>A0ABD2VYG6</accession>
<reference evidence="2 3" key="1">
    <citation type="journal article" date="2024" name="bioRxiv">
        <title>A reference genome for Trichogramma kaykai: A tiny desert-dwelling parasitoid wasp with competing sex-ratio distorters.</title>
        <authorList>
            <person name="Culotta J."/>
            <person name="Lindsey A.R."/>
        </authorList>
    </citation>
    <scope>NUCLEOTIDE SEQUENCE [LARGE SCALE GENOMIC DNA]</scope>
    <source>
        <strain evidence="2 3">KSX58</strain>
    </source>
</reference>
<name>A0ABD2VYG6_9HYME</name>
<feature type="compositionally biased region" description="Low complexity" evidence="1">
    <location>
        <begin position="61"/>
        <end position="95"/>
    </location>
</feature>
<protein>
    <submittedName>
        <fullName evidence="2">Uncharacterized protein</fullName>
    </submittedName>
</protein>
<comment type="caution">
    <text evidence="2">The sequence shown here is derived from an EMBL/GenBank/DDBJ whole genome shotgun (WGS) entry which is preliminary data.</text>
</comment>
<dbReference type="EMBL" id="JBJJXI010000153">
    <property type="protein sequence ID" value="KAL3385629.1"/>
    <property type="molecule type" value="Genomic_DNA"/>
</dbReference>
<sequence length="105" mass="11218">MPIRRTQSMSHQLTATAENKDRVVLVYGDRIEVRSKDLKKRGSHACDMQALRPLPIPVSNSSMMGQATTATTTMAGTTSQDGASSAGQGQQQQLQPVSVTVTESA</sequence>
<evidence type="ECO:0000313" key="3">
    <source>
        <dbReference type="Proteomes" id="UP001627154"/>
    </source>
</evidence>
<evidence type="ECO:0000256" key="1">
    <source>
        <dbReference type="SAM" id="MobiDB-lite"/>
    </source>
</evidence>
<evidence type="ECO:0000313" key="2">
    <source>
        <dbReference type="EMBL" id="KAL3385629.1"/>
    </source>
</evidence>
<feature type="region of interest" description="Disordered" evidence="1">
    <location>
        <begin position="55"/>
        <end position="105"/>
    </location>
</feature>
<dbReference type="AlphaFoldDB" id="A0ABD2VYG6"/>
<gene>
    <name evidence="2" type="ORF">TKK_018696</name>
</gene>
<dbReference type="Proteomes" id="UP001627154">
    <property type="component" value="Unassembled WGS sequence"/>
</dbReference>
<organism evidence="2 3">
    <name type="scientific">Trichogramma kaykai</name>
    <dbReference type="NCBI Taxonomy" id="54128"/>
    <lineage>
        <taxon>Eukaryota</taxon>
        <taxon>Metazoa</taxon>
        <taxon>Ecdysozoa</taxon>
        <taxon>Arthropoda</taxon>
        <taxon>Hexapoda</taxon>
        <taxon>Insecta</taxon>
        <taxon>Pterygota</taxon>
        <taxon>Neoptera</taxon>
        <taxon>Endopterygota</taxon>
        <taxon>Hymenoptera</taxon>
        <taxon>Apocrita</taxon>
        <taxon>Proctotrupomorpha</taxon>
        <taxon>Chalcidoidea</taxon>
        <taxon>Trichogrammatidae</taxon>
        <taxon>Trichogramma</taxon>
    </lineage>
</organism>
<proteinExistence type="predicted"/>
<keyword evidence="3" id="KW-1185">Reference proteome</keyword>
<feature type="compositionally biased region" description="Polar residues" evidence="1">
    <location>
        <begin position="96"/>
        <end position="105"/>
    </location>
</feature>